<dbReference type="PROSITE" id="PS50011">
    <property type="entry name" value="PROTEIN_KINASE_DOM"/>
    <property type="match status" value="1"/>
</dbReference>
<dbReference type="SUPFAM" id="SSF56112">
    <property type="entry name" value="Protein kinase-like (PK-like)"/>
    <property type="match status" value="1"/>
</dbReference>
<dbReference type="InterPro" id="IPR000719">
    <property type="entry name" value="Prot_kinase_dom"/>
</dbReference>
<dbReference type="CDD" id="cd07302">
    <property type="entry name" value="CHD"/>
    <property type="match status" value="1"/>
</dbReference>
<dbReference type="SUPFAM" id="SSF52540">
    <property type="entry name" value="P-loop containing nucleoside triphosphate hydrolases"/>
    <property type="match status" value="1"/>
</dbReference>
<evidence type="ECO:0000256" key="4">
    <source>
        <dbReference type="PROSITE-ProRule" id="PRU10141"/>
    </source>
</evidence>
<dbReference type="SUPFAM" id="SSF55073">
    <property type="entry name" value="Nucleotide cyclase"/>
    <property type="match status" value="1"/>
</dbReference>
<dbReference type="PROSITE" id="PS00107">
    <property type="entry name" value="PROTEIN_KINASE_ATP"/>
    <property type="match status" value="1"/>
</dbReference>
<dbReference type="PROSITE" id="PS50125">
    <property type="entry name" value="GUANYLATE_CYCLASE_2"/>
    <property type="match status" value="1"/>
</dbReference>
<reference evidence="8 9" key="1">
    <citation type="submission" date="2014-02" db="EMBL/GenBank/DDBJ databases">
        <title>The small core and large imbalanced accessory genome model reveals a collaborative survival strategy of Sorangium cellulosum strains in nature.</title>
        <authorList>
            <person name="Han K."/>
            <person name="Peng R."/>
            <person name="Blom J."/>
            <person name="Li Y.-Z."/>
        </authorList>
    </citation>
    <scope>NUCLEOTIDE SEQUENCE [LARGE SCALE GENOMIC DNA]</scope>
    <source>
        <strain evidence="8 9">So0007-03</strain>
    </source>
</reference>
<evidence type="ECO:0000313" key="8">
    <source>
        <dbReference type="EMBL" id="KYG08075.1"/>
    </source>
</evidence>
<dbReference type="PROSITE" id="PS00108">
    <property type="entry name" value="PROTEIN_KINASE_ST"/>
    <property type="match status" value="1"/>
</dbReference>
<evidence type="ECO:0000256" key="1">
    <source>
        <dbReference type="ARBA" id="ARBA00004167"/>
    </source>
</evidence>
<dbReference type="GO" id="GO:0005524">
    <property type="term" value="F:ATP binding"/>
    <property type="evidence" value="ECO:0007669"/>
    <property type="project" value="UniProtKB-UniRule"/>
</dbReference>
<dbReference type="GO" id="GO:0009190">
    <property type="term" value="P:cyclic nucleotide biosynthetic process"/>
    <property type="evidence" value="ECO:0007669"/>
    <property type="project" value="InterPro"/>
</dbReference>
<dbReference type="EMBL" id="JEME01001106">
    <property type="protein sequence ID" value="KYG08075.1"/>
    <property type="molecule type" value="Genomic_DNA"/>
</dbReference>
<comment type="subcellular location">
    <subcellularLocation>
        <location evidence="1">Membrane</location>
        <topology evidence="1">Single-pass membrane protein</topology>
    </subcellularLocation>
</comment>
<dbReference type="Gene3D" id="3.40.50.300">
    <property type="entry name" value="P-loop containing nucleotide triphosphate hydrolases"/>
    <property type="match status" value="1"/>
</dbReference>
<dbReference type="InterPro" id="IPR011009">
    <property type="entry name" value="Kinase-like_dom_sf"/>
</dbReference>
<evidence type="ECO:0000256" key="3">
    <source>
        <dbReference type="ARBA" id="ARBA00022840"/>
    </source>
</evidence>
<dbReference type="InterPro" id="IPR041664">
    <property type="entry name" value="AAA_16"/>
</dbReference>
<organism evidence="8 9">
    <name type="scientific">Sorangium cellulosum</name>
    <name type="common">Polyangium cellulosum</name>
    <dbReference type="NCBI Taxonomy" id="56"/>
    <lineage>
        <taxon>Bacteria</taxon>
        <taxon>Pseudomonadati</taxon>
        <taxon>Myxococcota</taxon>
        <taxon>Polyangia</taxon>
        <taxon>Polyangiales</taxon>
        <taxon>Polyangiaceae</taxon>
        <taxon>Sorangium</taxon>
    </lineage>
</organism>
<dbReference type="GO" id="GO:0005737">
    <property type="term" value="C:cytoplasm"/>
    <property type="evidence" value="ECO:0007669"/>
    <property type="project" value="TreeGrafter"/>
</dbReference>
<dbReference type="InterPro" id="IPR023889">
    <property type="entry name" value="TOMM_kin_cyc"/>
</dbReference>
<comment type="caution">
    <text evidence="8">The sequence shown here is derived from an EMBL/GenBank/DDBJ whole genome shotgun (WGS) entry which is preliminary data.</text>
</comment>
<dbReference type="Gene3D" id="3.30.200.20">
    <property type="entry name" value="Phosphorylase Kinase, domain 1"/>
    <property type="match status" value="1"/>
</dbReference>
<accession>A0A150TTQ4</accession>
<keyword evidence="3 4" id="KW-0067">ATP-binding</keyword>
<dbReference type="PANTHER" id="PTHR16305">
    <property type="entry name" value="TESTICULAR SOLUBLE ADENYLYL CYCLASE"/>
    <property type="match status" value="1"/>
</dbReference>
<evidence type="ECO:0000313" key="9">
    <source>
        <dbReference type="Proteomes" id="UP000075502"/>
    </source>
</evidence>
<evidence type="ECO:0000256" key="5">
    <source>
        <dbReference type="SAM" id="MobiDB-lite"/>
    </source>
</evidence>
<dbReference type="SMART" id="SM00044">
    <property type="entry name" value="CYCc"/>
    <property type="match status" value="1"/>
</dbReference>
<dbReference type="Gene3D" id="3.30.70.1230">
    <property type="entry name" value="Nucleotide cyclase"/>
    <property type="match status" value="1"/>
</dbReference>
<dbReference type="Pfam" id="PF00211">
    <property type="entry name" value="Guanylate_cyc"/>
    <property type="match status" value="1"/>
</dbReference>
<dbReference type="GO" id="GO:0004672">
    <property type="term" value="F:protein kinase activity"/>
    <property type="evidence" value="ECO:0007669"/>
    <property type="project" value="InterPro"/>
</dbReference>
<dbReference type="PANTHER" id="PTHR16305:SF28">
    <property type="entry name" value="GUANYLATE CYCLASE DOMAIN-CONTAINING PROTEIN"/>
    <property type="match status" value="1"/>
</dbReference>
<dbReference type="NCBIfam" id="TIGR03903">
    <property type="entry name" value="TOMM_kin_cyc"/>
    <property type="match status" value="1"/>
</dbReference>
<sequence>MSPVVKPQPDTRPGSGHDPNYPPSSGEALKQIQLPADFGAYRLLDVLGEGAFGIVFRARQNSTGQSVALKVLRPPDVVTEEEKLRRLQRFERETELCADLHHPHIVRLLDKGQVHDYPFAVFEYVPGRTLRQFLLEHGPMSAADAGALMGQVLDALASAHAHGVVHRDLKPQNIMVTSTGARLHAKVLDFGMGTLLRDARDESFKTLTMTLEAVGTPSYAAPEQLRGEAPSPKSDFYAWGLVFVECLTGQAIMQGKTLAETFHRQLSDAPVPLPAAIIGHELAGLLRSVLEKNPRDRRGDAGQLLNEFQALNLSNLVGEIKAPGERPLDDATTADAMTHQAQKRQITALCCALRVFSVGEDDPDPEVLDTFLRERLGGCIDIALRFGGHIASAFGDHVMVYYGYPDVSDNDARRAARTAMRLMEAAERSNAELAAALGIEVELRVGIHTGVVVVRENCTPTGLTTNVAHRLAMLAEPGKVLVSEPTRRLLAPILRFERAGAHAVGGRKSVTPTFVLVGERQDESASMLRPESAQRPMVGRRAELEQLMECWADAARGGARSALVVGEAGIGKSRLAEELRQQVQDGAVVLACRCWPEHRNDALFPVLKMLHGHLRLRDARDPEEALERLARALAACGCDPAATVPVLASWLSLPISPRYQIEPEPPNLQRKRLLEALHSLVSNLGGGGPLLLIVEDLHWIDPTSLDFFERVSRSTSSPMMLLMTARPEFATRWKADPARHVHVELERLADDEAAALIRSVLNGAAVHGATLARLAEHTDGVPLFIEEFTRMLIDAEHMVKKDGAYVLGASSTAGASSIPVTLRDSLSERLERLGLARLTAQLASAVGRAFEVDLLVAAFNRSKDEVLRDIDILLQAGLLLDRYAGDGVCVFRHALIRDAAYDSMTRSRRQEVHGQLAEALERHFPDVVAQQPAELARHHAGAASYPKAIEYGIRAMQASLVRSSNEETTALGRQVLEWIGELPEGPARHRKEFEVNQLLFPALMAVAGLGAAELVELSRRNEALRSLLGADDARLRSGDDEIDYLSQWILYQDHHFRSRCADAIALGERLVADALAAGHRVHELLISPLLGQAYHFIGDLERAKRRLERALELYDDDGDADLWREFGVEPKSQAMFLLSHVLCCMGRPESAAQVSREAFEWARKVGCSMSADGAVLFHSITAYLCGDREEVVRLTAPYDEGTHSAESQWLVSYCRLSFDWARKRLDRSRLFIDALVSHGRTGAICWWEPLLAESESEAGHPELAVERMQATSARCRAAGELGPMPLLLRTLANASRARDGAMLPACEQHYRDALAEARRQQAKWLELDAAVAYASALRDAGRSGEVAPLLGPVMAGLSEGRGAPLFERAEALLEQSRSRAG</sequence>
<dbReference type="GO" id="GO:0004016">
    <property type="term" value="F:adenylate cyclase activity"/>
    <property type="evidence" value="ECO:0007669"/>
    <property type="project" value="TreeGrafter"/>
</dbReference>
<dbReference type="Pfam" id="PF13191">
    <property type="entry name" value="AAA_16"/>
    <property type="match status" value="1"/>
</dbReference>
<feature type="domain" description="Guanylate cyclase" evidence="7">
    <location>
        <begin position="347"/>
        <end position="472"/>
    </location>
</feature>
<dbReference type="GO" id="GO:0035556">
    <property type="term" value="P:intracellular signal transduction"/>
    <property type="evidence" value="ECO:0007669"/>
    <property type="project" value="InterPro"/>
</dbReference>
<feature type="domain" description="Protein kinase" evidence="6">
    <location>
        <begin position="41"/>
        <end position="309"/>
    </location>
</feature>
<proteinExistence type="predicted"/>
<dbReference type="InterPro" id="IPR017441">
    <property type="entry name" value="Protein_kinase_ATP_BS"/>
</dbReference>
<dbReference type="InterPro" id="IPR027417">
    <property type="entry name" value="P-loop_NTPase"/>
</dbReference>
<evidence type="ECO:0000259" key="6">
    <source>
        <dbReference type="PROSITE" id="PS50011"/>
    </source>
</evidence>
<dbReference type="CDD" id="cd14014">
    <property type="entry name" value="STKc_PknB_like"/>
    <property type="match status" value="1"/>
</dbReference>
<dbReference type="SUPFAM" id="SSF48452">
    <property type="entry name" value="TPR-like"/>
    <property type="match status" value="1"/>
</dbReference>
<dbReference type="Proteomes" id="UP000075502">
    <property type="component" value="Unassembled WGS sequence"/>
</dbReference>
<dbReference type="Gene3D" id="1.10.510.10">
    <property type="entry name" value="Transferase(Phosphotransferase) domain 1"/>
    <property type="match status" value="1"/>
</dbReference>
<dbReference type="InterPro" id="IPR008271">
    <property type="entry name" value="Ser/Thr_kinase_AS"/>
</dbReference>
<gene>
    <name evidence="8" type="ORF">BE21_02085</name>
</gene>
<feature type="binding site" evidence="4">
    <location>
        <position position="70"/>
    </location>
    <ligand>
        <name>ATP</name>
        <dbReference type="ChEBI" id="CHEBI:30616"/>
    </ligand>
</feature>
<evidence type="ECO:0000256" key="2">
    <source>
        <dbReference type="ARBA" id="ARBA00022741"/>
    </source>
</evidence>
<dbReference type="InterPro" id="IPR001054">
    <property type="entry name" value="A/G_cyclase"/>
</dbReference>
<dbReference type="InterPro" id="IPR011990">
    <property type="entry name" value="TPR-like_helical_dom_sf"/>
</dbReference>
<evidence type="ECO:0000259" key="7">
    <source>
        <dbReference type="PROSITE" id="PS50125"/>
    </source>
</evidence>
<dbReference type="InterPro" id="IPR029787">
    <property type="entry name" value="Nucleotide_cyclase"/>
</dbReference>
<dbReference type="SMART" id="SM00220">
    <property type="entry name" value="S_TKc"/>
    <property type="match status" value="1"/>
</dbReference>
<feature type="region of interest" description="Disordered" evidence="5">
    <location>
        <begin position="1"/>
        <end position="27"/>
    </location>
</feature>
<keyword evidence="2 4" id="KW-0547">Nucleotide-binding</keyword>
<protein>
    <submittedName>
        <fullName evidence="8">Uncharacterized protein</fullName>
    </submittedName>
</protein>
<name>A0A150TTQ4_SORCE</name>
<dbReference type="Pfam" id="PF00069">
    <property type="entry name" value="Pkinase"/>
    <property type="match status" value="1"/>
</dbReference>
<dbReference type="GO" id="GO:0016020">
    <property type="term" value="C:membrane"/>
    <property type="evidence" value="ECO:0007669"/>
    <property type="project" value="UniProtKB-SubCell"/>
</dbReference>